<sequence length="106" mass="12289">MKEIFEAVFGLLIAPEPEDPLDSVLAEEFLSSREKYEENAQQNTAQAAVTTPYGDVYERQAIEEELEKQKVDPFNEKPLEAKDLTPNQEMKKMVRKHRESQIQTYV</sequence>
<name>A0A8T2N642_9TELE</name>
<dbReference type="SUPFAM" id="SSF57850">
    <property type="entry name" value="RING/U-box"/>
    <property type="match status" value="1"/>
</dbReference>
<dbReference type="OrthoDB" id="10069349at2759"/>
<evidence type="ECO:0000313" key="4">
    <source>
        <dbReference type="Proteomes" id="UP000824540"/>
    </source>
</evidence>
<protein>
    <recommendedName>
        <fullName evidence="2">U-box domain-containing protein</fullName>
    </recommendedName>
</protein>
<dbReference type="AlphaFoldDB" id="A0A8T2N642"/>
<dbReference type="SUPFAM" id="SSF54495">
    <property type="entry name" value="UBC-like"/>
    <property type="match status" value="1"/>
</dbReference>
<dbReference type="GO" id="GO:0016567">
    <property type="term" value="P:protein ubiquitination"/>
    <property type="evidence" value="ECO:0007669"/>
    <property type="project" value="InterPro"/>
</dbReference>
<dbReference type="InterPro" id="IPR013083">
    <property type="entry name" value="Znf_RING/FYVE/PHD"/>
</dbReference>
<evidence type="ECO:0000313" key="3">
    <source>
        <dbReference type="EMBL" id="KAG9333132.1"/>
    </source>
</evidence>
<evidence type="ECO:0000256" key="1">
    <source>
        <dbReference type="SAM" id="MobiDB-lite"/>
    </source>
</evidence>
<feature type="region of interest" description="Disordered" evidence="1">
    <location>
        <begin position="69"/>
        <end position="106"/>
    </location>
</feature>
<accession>A0A8T2N642</accession>
<evidence type="ECO:0000259" key="2">
    <source>
        <dbReference type="SMART" id="SM00504"/>
    </source>
</evidence>
<dbReference type="Gene3D" id="3.30.40.10">
    <property type="entry name" value="Zinc/RING finger domain, C3HC4 (zinc finger)"/>
    <property type="match status" value="1"/>
</dbReference>
<dbReference type="GO" id="GO:0004842">
    <property type="term" value="F:ubiquitin-protein transferase activity"/>
    <property type="evidence" value="ECO:0007669"/>
    <property type="project" value="InterPro"/>
</dbReference>
<feature type="compositionally biased region" description="Basic and acidic residues" evidence="1">
    <location>
        <begin position="69"/>
        <end position="83"/>
    </location>
</feature>
<proteinExistence type="predicted"/>
<dbReference type="Pfam" id="PF04564">
    <property type="entry name" value="U-box"/>
    <property type="match status" value="1"/>
</dbReference>
<dbReference type="InterPro" id="IPR003613">
    <property type="entry name" value="Ubox_domain"/>
</dbReference>
<dbReference type="InterPro" id="IPR016135">
    <property type="entry name" value="UBQ-conjugating_enzyme/RWD"/>
</dbReference>
<organism evidence="3 4">
    <name type="scientific">Albula glossodonta</name>
    <name type="common">roundjaw bonefish</name>
    <dbReference type="NCBI Taxonomy" id="121402"/>
    <lineage>
        <taxon>Eukaryota</taxon>
        <taxon>Metazoa</taxon>
        <taxon>Chordata</taxon>
        <taxon>Craniata</taxon>
        <taxon>Vertebrata</taxon>
        <taxon>Euteleostomi</taxon>
        <taxon>Actinopterygii</taxon>
        <taxon>Neopterygii</taxon>
        <taxon>Teleostei</taxon>
        <taxon>Albuliformes</taxon>
        <taxon>Albulidae</taxon>
        <taxon>Albula</taxon>
    </lineage>
</organism>
<comment type="caution">
    <text evidence="3">The sequence shown here is derived from an EMBL/GenBank/DDBJ whole genome shotgun (WGS) entry which is preliminary data.</text>
</comment>
<feature type="domain" description="U-box" evidence="2">
    <location>
        <begin position="49"/>
        <end position="97"/>
    </location>
</feature>
<dbReference type="EMBL" id="JAFBMS010000214">
    <property type="protein sequence ID" value="KAG9333132.1"/>
    <property type="molecule type" value="Genomic_DNA"/>
</dbReference>
<dbReference type="Proteomes" id="UP000824540">
    <property type="component" value="Unassembled WGS sequence"/>
</dbReference>
<keyword evidence="4" id="KW-1185">Reference proteome</keyword>
<gene>
    <name evidence="3" type="ORF">JZ751_013450</name>
</gene>
<dbReference type="SMART" id="SM00504">
    <property type="entry name" value="Ubox"/>
    <property type="match status" value="1"/>
</dbReference>
<reference evidence="3" key="1">
    <citation type="thesis" date="2021" institute="BYU ScholarsArchive" country="Provo, UT, USA">
        <title>Applications of and Algorithms for Genome Assembly and Genomic Analyses with an Emphasis on Marine Teleosts.</title>
        <authorList>
            <person name="Pickett B.D."/>
        </authorList>
    </citation>
    <scope>NUCLEOTIDE SEQUENCE</scope>
    <source>
        <strain evidence="3">HI-2016</strain>
    </source>
</reference>